<dbReference type="SMART" id="SM00052">
    <property type="entry name" value="EAL"/>
    <property type="match status" value="1"/>
</dbReference>
<dbReference type="PROSITE" id="PS50113">
    <property type="entry name" value="PAC"/>
    <property type="match status" value="2"/>
</dbReference>
<dbReference type="Pfam" id="PF13426">
    <property type="entry name" value="PAS_9"/>
    <property type="match status" value="2"/>
</dbReference>
<dbReference type="InterPro" id="IPR035919">
    <property type="entry name" value="EAL_sf"/>
</dbReference>
<dbReference type="Gene3D" id="3.30.70.270">
    <property type="match status" value="1"/>
</dbReference>
<organism evidence="5 6">
    <name type="scientific">Robbsia andropogonis</name>
    <dbReference type="NCBI Taxonomy" id="28092"/>
    <lineage>
        <taxon>Bacteria</taxon>
        <taxon>Pseudomonadati</taxon>
        <taxon>Pseudomonadota</taxon>
        <taxon>Betaproteobacteria</taxon>
        <taxon>Burkholderiales</taxon>
        <taxon>Burkholderiaceae</taxon>
        <taxon>Robbsia</taxon>
    </lineage>
</organism>
<dbReference type="PANTHER" id="PTHR44757">
    <property type="entry name" value="DIGUANYLATE CYCLASE DGCP"/>
    <property type="match status" value="1"/>
</dbReference>
<dbReference type="SMART" id="SM00091">
    <property type="entry name" value="PAS"/>
    <property type="match status" value="3"/>
</dbReference>
<comment type="caution">
    <text evidence="5">The sequence shown here is derived from an EMBL/GenBank/DDBJ whole genome shotgun (WGS) entry which is preliminary data.</text>
</comment>
<feature type="domain" description="GGDEF" evidence="4">
    <location>
        <begin position="427"/>
        <end position="560"/>
    </location>
</feature>
<dbReference type="EMBL" id="LAQU01000006">
    <property type="protein sequence ID" value="KKB64129.1"/>
    <property type="molecule type" value="Genomic_DNA"/>
</dbReference>
<dbReference type="Pfam" id="PF00990">
    <property type="entry name" value="GGDEF"/>
    <property type="match status" value="1"/>
</dbReference>
<dbReference type="InterPro" id="IPR000160">
    <property type="entry name" value="GGDEF_dom"/>
</dbReference>
<dbReference type="SUPFAM" id="SSF141868">
    <property type="entry name" value="EAL domain-like"/>
    <property type="match status" value="1"/>
</dbReference>
<keyword evidence="6" id="KW-1185">Reference proteome</keyword>
<evidence type="ECO:0000259" key="1">
    <source>
        <dbReference type="PROSITE" id="PS50112"/>
    </source>
</evidence>
<sequence>MVVDTVSDGGIYQRLIQGIAEYAIYMLDTEGRIRTWNAGAQRAKGYTAEEIIGCYYGCLYTPEDQVNGLPASNLRIARDEGKFQAEGWRARKDGSKFWAHAVIDPIYDANGALFGFANVTRDCTELHHLLIRAQEQEQRFRLLAEGITDYAIYMLDPSGIVTSWNAGAERANGYEAAEIVGKHFSMFYTPEDQAKGIPALGIDTARHVGKFDAEGWRVRKDGSHFWAHVVIQPVYDDDDALFGFAKITRDCSEQRKNANALAATSQNLNLALTNMRQGLCLFNQRGELVLSNRRFSDIFELPPDALTAGMSLETVVERISQIVPLWEQPEAAEHLRQLTVSLSDRDSWIRETMELELLFRLRHIAVSTRMLAHGGWVSTVEDVTEQRMTEQRIQHLAHHDTLTNLPNRTSFQNRIHHLLNATGVERAGFALLYLDLDRFKPVNDSLGHHIGDLLLKAVSQRLLNILGTGEQLARLGGDEFTIVTTSCRTVAQARALAQRCIDQLDHPFEIASNEISIGVSVGVVLHADNATDADHLLQQADLALYKAKREGRNRFCLYEPGMSDPLRTRNEVEDDLRRALRGDELTLHYQPIIDAVTGRVTACEALLRWRHRRRGVMAPAQFIPVAEERGMMHELGAWVMKRACMDAMAWPEDVRLSLNVSPSQLLYHEFIGALSIALEESRFPACRLELEITETALLENAEIPRQILKEVRAMGIGVAMDDFGTGYSSLSLLQSFPFTRIKVDRSFIKELGRNPKSMAIVRSVMSLCRSLGMATIAEGVETQAQRETLLAEHCTELQGFLVCRPMPPADVLRWLNAVRVPGHGDATSGKRGFTA</sequence>
<feature type="domain" description="EAL" evidence="3">
    <location>
        <begin position="569"/>
        <end position="819"/>
    </location>
</feature>
<evidence type="ECO:0000313" key="5">
    <source>
        <dbReference type="EMBL" id="KKB64129.1"/>
    </source>
</evidence>
<dbReference type="Gene3D" id="3.20.20.450">
    <property type="entry name" value="EAL domain"/>
    <property type="match status" value="1"/>
</dbReference>
<dbReference type="CDD" id="cd00130">
    <property type="entry name" value="PAS"/>
    <property type="match status" value="2"/>
</dbReference>
<evidence type="ECO:0000313" key="6">
    <source>
        <dbReference type="Proteomes" id="UP000033618"/>
    </source>
</evidence>
<feature type="domain" description="PAC" evidence="2">
    <location>
        <begin position="211"/>
        <end position="263"/>
    </location>
</feature>
<dbReference type="CDD" id="cd01948">
    <property type="entry name" value="EAL"/>
    <property type="match status" value="1"/>
</dbReference>
<dbReference type="NCBIfam" id="TIGR00254">
    <property type="entry name" value="GGDEF"/>
    <property type="match status" value="1"/>
</dbReference>
<dbReference type="Pfam" id="PF00563">
    <property type="entry name" value="EAL"/>
    <property type="match status" value="1"/>
</dbReference>
<dbReference type="InterPro" id="IPR043128">
    <property type="entry name" value="Rev_trsase/Diguanyl_cyclase"/>
</dbReference>
<proteinExistence type="predicted"/>
<evidence type="ECO:0008006" key="7">
    <source>
        <dbReference type="Google" id="ProtNLM"/>
    </source>
</evidence>
<dbReference type="InterPro" id="IPR029787">
    <property type="entry name" value="Nucleotide_cyclase"/>
</dbReference>
<feature type="domain" description="PAS" evidence="1">
    <location>
        <begin position="136"/>
        <end position="193"/>
    </location>
</feature>
<dbReference type="Proteomes" id="UP000033618">
    <property type="component" value="Unassembled WGS sequence"/>
</dbReference>
<dbReference type="PROSITE" id="PS50887">
    <property type="entry name" value="GGDEF"/>
    <property type="match status" value="1"/>
</dbReference>
<dbReference type="PROSITE" id="PS50883">
    <property type="entry name" value="EAL"/>
    <property type="match status" value="1"/>
</dbReference>
<dbReference type="CDD" id="cd01949">
    <property type="entry name" value="GGDEF"/>
    <property type="match status" value="1"/>
</dbReference>
<dbReference type="InterPro" id="IPR052155">
    <property type="entry name" value="Biofilm_reg_signaling"/>
</dbReference>
<dbReference type="InterPro" id="IPR000700">
    <property type="entry name" value="PAS-assoc_C"/>
</dbReference>
<feature type="domain" description="PAC" evidence="2">
    <location>
        <begin position="83"/>
        <end position="135"/>
    </location>
</feature>
<dbReference type="SUPFAM" id="SSF55073">
    <property type="entry name" value="Nucleotide cyclase"/>
    <property type="match status" value="1"/>
</dbReference>
<dbReference type="Gene3D" id="3.30.450.20">
    <property type="entry name" value="PAS domain"/>
    <property type="match status" value="3"/>
</dbReference>
<evidence type="ECO:0000259" key="3">
    <source>
        <dbReference type="PROSITE" id="PS50883"/>
    </source>
</evidence>
<evidence type="ECO:0000259" key="2">
    <source>
        <dbReference type="PROSITE" id="PS50113"/>
    </source>
</evidence>
<dbReference type="InterPro" id="IPR001633">
    <property type="entry name" value="EAL_dom"/>
</dbReference>
<dbReference type="SMART" id="SM00086">
    <property type="entry name" value="PAC"/>
    <property type="match status" value="2"/>
</dbReference>
<dbReference type="PROSITE" id="PS50112">
    <property type="entry name" value="PAS"/>
    <property type="match status" value="2"/>
</dbReference>
<reference evidence="5 6" key="1">
    <citation type="submission" date="2015-03" db="EMBL/GenBank/DDBJ databases">
        <title>Draft Genome Sequence of Burkholderia andropogonis type strain ICMP2807, isolated from Sorghum bicolor.</title>
        <authorList>
            <person name="Lopes-Santos L."/>
            <person name="Castro D.B."/>
            <person name="Ottoboni L.M."/>
            <person name="Park D."/>
            <person name="Weirc B.S."/>
            <person name="Destefano S.A."/>
        </authorList>
    </citation>
    <scope>NUCLEOTIDE SEQUENCE [LARGE SCALE GENOMIC DNA]</scope>
    <source>
        <strain evidence="5 6">ICMP2807</strain>
    </source>
</reference>
<dbReference type="PATRIC" id="fig|28092.6.peg.1969"/>
<dbReference type="SUPFAM" id="SSF55785">
    <property type="entry name" value="PYP-like sensor domain (PAS domain)"/>
    <property type="match status" value="3"/>
</dbReference>
<dbReference type="STRING" id="28092.WM40_08315"/>
<dbReference type="PANTHER" id="PTHR44757:SF2">
    <property type="entry name" value="BIOFILM ARCHITECTURE MAINTENANCE PROTEIN MBAA"/>
    <property type="match status" value="1"/>
</dbReference>
<evidence type="ECO:0000259" key="4">
    <source>
        <dbReference type="PROSITE" id="PS50887"/>
    </source>
</evidence>
<dbReference type="NCBIfam" id="TIGR00229">
    <property type="entry name" value="sensory_box"/>
    <property type="match status" value="2"/>
</dbReference>
<feature type="domain" description="PAS" evidence="1">
    <location>
        <begin position="12"/>
        <end position="53"/>
    </location>
</feature>
<dbReference type="AlphaFoldDB" id="A0A0F5K2P4"/>
<dbReference type="SMART" id="SM00267">
    <property type="entry name" value="GGDEF"/>
    <property type="match status" value="1"/>
</dbReference>
<dbReference type="Pfam" id="PF12860">
    <property type="entry name" value="PAS_7"/>
    <property type="match status" value="1"/>
</dbReference>
<dbReference type="InterPro" id="IPR000014">
    <property type="entry name" value="PAS"/>
</dbReference>
<accession>A0A0F5K2P4</accession>
<dbReference type="InterPro" id="IPR035965">
    <property type="entry name" value="PAS-like_dom_sf"/>
</dbReference>
<protein>
    <recommendedName>
        <fullName evidence="7">Diguanylate cyclase</fullName>
    </recommendedName>
</protein>
<gene>
    <name evidence="5" type="ORF">WM40_08315</name>
</gene>
<dbReference type="InterPro" id="IPR001610">
    <property type="entry name" value="PAC"/>
</dbReference>
<name>A0A0F5K2P4_9BURK</name>